<evidence type="ECO:0000256" key="1">
    <source>
        <dbReference type="SAM" id="MobiDB-lite"/>
    </source>
</evidence>
<protein>
    <submittedName>
        <fullName evidence="2">Uncharacterized protein</fullName>
    </submittedName>
</protein>
<gene>
    <name evidence="2" type="ORF">CU103_30065</name>
</gene>
<proteinExistence type="predicted"/>
<reference evidence="3" key="1">
    <citation type="submission" date="2017-11" db="EMBL/GenBank/DDBJ databases">
        <authorList>
            <person name="Kuznetsova I."/>
            <person name="Sazanova A."/>
            <person name="Chirak E."/>
            <person name="Safronova V."/>
            <person name="Willems A."/>
        </authorList>
    </citation>
    <scope>NUCLEOTIDE SEQUENCE [LARGE SCALE GENOMIC DNA]</scope>
    <source>
        <strain evidence="3">CCBAU 03422</strain>
    </source>
</reference>
<organism evidence="2 3">
    <name type="scientific">Phyllobacterium sophorae</name>
    <dbReference type="NCBI Taxonomy" id="1520277"/>
    <lineage>
        <taxon>Bacteria</taxon>
        <taxon>Pseudomonadati</taxon>
        <taxon>Pseudomonadota</taxon>
        <taxon>Alphaproteobacteria</taxon>
        <taxon>Hyphomicrobiales</taxon>
        <taxon>Phyllobacteriaceae</taxon>
        <taxon>Phyllobacterium</taxon>
    </lineage>
</organism>
<dbReference type="AlphaFoldDB" id="A0A2P7AQ67"/>
<comment type="caution">
    <text evidence="2">The sequence shown here is derived from an EMBL/GenBank/DDBJ whole genome shotgun (WGS) entry which is preliminary data.</text>
</comment>
<dbReference type="Proteomes" id="UP000241764">
    <property type="component" value="Unassembled WGS sequence"/>
</dbReference>
<feature type="region of interest" description="Disordered" evidence="1">
    <location>
        <begin position="53"/>
        <end position="78"/>
    </location>
</feature>
<accession>A0A2P7AQ67</accession>
<sequence>MQVLLSAYGHCAHRNISFSNRADIGRLPGLPADVNLDPKDRLTGAQIKSVALRQERRGRMTPDSEPYGRMATADGPSP</sequence>
<evidence type="ECO:0000313" key="2">
    <source>
        <dbReference type="EMBL" id="PSH56359.1"/>
    </source>
</evidence>
<evidence type="ECO:0000313" key="3">
    <source>
        <dbReference type="Proteomes" id="UP000241764"/>
    </source>
</evidence>
<feature type="compositionally biased region" description="Basic and acidic residues" evidence="1">
    <location>
        <begin position="53"/>
        <end position="62"/>
    </location>
</feature>
<name>A0A2P7AQ67_9HYPH</name>
<dbReference type="EMBL" id="PGGM01000024">
    <property type="protein sequence ID" value="PSH56359.1"/>
    <property type="molecule type" value="Genomic_DNA"/>
</dbReference>
<keyword evidence="3" id="KW-1185">Reference proteome</keyword>